<dbReference type="PANTHER" id="PTHR33121">
    <property type="entry name" value="CYCLIC DI-GMP PHOSPHODIESTERASE PDEF"/>
    <property type="match status" value="1"/>
</dbReference>
<evidence type="ECO:0000313" key="2">
    <source>
        <dbReference type="EMBL" id="TCL51102.1"/>
    </source>
</evidence>
<sequence>MNIDLIKKIIKEQFFTNFFQPIYHLVNQKVLGYESLFRCTLVKNPEHLFNYALQHGLVHELDTASITNSLREFKKYHSHHLFLSLNVYPSTISMSFFTQFLEELVNSFSIPSRQIVLEINESERLTNLDKLSKSICLLQEKGFLIALDDFGKGEYSFHSLTEINPDIIKLDRCFAKNLANDPKKQETLLYALNLLGESNKIILEGIETEEDMRCAKSLGVSYGQGYYFAKPLPLHMINVHSAT</sequence>
<comment type="caution">
    <text evidence="2">The sequence shown here is derived from an EMBL/GenBank/DDBJ whole genome shotgun (WGS) entry which is preliminary data.</text>
</comment>
<proteinExistence type="predicted"/>
<dbReference type="InterPro" id="IPR050706">
    <property type="entry name" value="Cyclic-di-GMP_PDE-like"/>
</dbReference>
<dbReference type="AlphaFoldDB" id="A0A4R1QGK9"/>
<dbReference type="Proteomes" id="UP000295658">
    <property type="component" value="Unassembled WGS sequence"/>
</dbReference>
<organism evidence="2 3">
    <name type="scientific">Thermolongibacillus altinsuensis</name>
    <dbReference type="NCBI Taxonomy" id="575256"/>
    <lineage>
        <taxon>Bacteria</taxon>
        <taxon>Bacillati</taxon>
        <taxon>Bacillota</taxon>
        <taxon>Bacilli</taxon>
        <taxon>Bacillales</taxon>
        <taxon>Anoxybacillaceae</taxon>
        <taxon>Thermolongibacillus</taxon>
    </lineage>
</organism>
<dbReference type="InterPro" id="IPR035919">
    <property type="entry name" value="EAL_sf"/>
</dbReference>
<dbReference type="Gene3D" id="3.20.20.450">
    <property type="entry name" value="EAL domain"/>
    <property type="match status" value="1"/>
</dbReference>
<accession>A0A4R1QGK9</accession>
<evidence type="ECO:0000259" key="1">
    <source>
        <dbReference type="PROSITE" id="PS50883"/>
    </source>
</evidence>
<dbReference type="OrthoDB" id="581425at2"/>
<dbReference type="InterPro" id="IPR001633">
    <property type="entry name" value="EAL_dom"/>
</dbReference>
<protein>
    <submittedName>
        <fullName evidence="2">EAL domain-containing protein (Putative c-di-GMP-specific phosphodiesterase class I)</fullName>
    </submittedName>
</protein>
<dbReference type="GO" id="GO:0071111">
    <property type="term" value="F:cyclic-guanylate-specific phosphodiesterase activity"/>
    <property type="evidence" value="ECO:0007669"/>
    <property type="project" value="InterPro"/>
</dbReference>
<keyword evidence="3" id="KW-1185">Reference proteome</keyword>
<dbReference type="CDD" id="cd01948">
    <property type="entry name" value="EAL"/>
    <property type="match status" value="1"/>
</dbReference>
<evidence type="ECO:0000313" key="3">
    <source>
        <dbReference type="Proteomes" id="UP000295658"/>
    </source>
</evidence>
<reference evidence="2 3" key="1">
    <citation type="submission" date="2019-03" db="EMBL/GenBank/DDBJ databases">
        <title>Genomic Encyclopedia of Type Strains, Phase IV (KMG-IV): sequencing the most valuable type-strain genomes for metagenomic binning, comparative biology and taxonomic classification.</title>
        <authorList>
            <person name="Goeker M."/>
        </authorList>
    </citation>
    <scope>NUCLEOTIDE SEQUENCE [LARGE SCALE GENOMIC DNA]</scope>
    <source>
        <strain evidence="2 3">DSM 24979</strain>
    </source>
</reference>
<dbReference type="PANTHER" id="PTHR33121:SF70">
    <property type="entry name" value="SIGNALING PROTEIN YKOW"/>
    <property type="match status" value="1"/>
</dbReference>
<dbReference type="RefSeq" id="WP_132947862.1">
    <property type="nucleotide sequence ID" value="NZ_BSVG01000004.1"/>
</dbReference>
<gene>
    <name evidence="2" type="ORF">EDD69_104156</name>
</gene>
<dbReference type="Pfam" id="PF00563">
    <property type="entry name" value="EAL"/>
    <property type="match status" value="1"/>
</dbReference>
<name>A0A4R1QGK9_9BACL</name>
<dbReference type="SMART" id="SM00052">
    <property type="entry name" value="EAL"/>
    <property type="match status" value="1"/>
</dbReference>
<dbReference type="SUPFAM" id="SSF141868">
    <property type="entry name" value="EAL domain-like"/>
    <property type="match status" value="1"/>
</dbReference>
<feature type="domain" description="EAL" evidence="1">
    <location>
        <begin position="1"/>
        <end position="243"/>
    </location>
</feature>
<dbReference type="PROSITE" id="PS50883">
    <property type="entry name" value="EAL"/>
    <property type="match status" value="1"/>
</dbReference>
<dbReference type="EMBL" id="SLUL01000004">
    <property type="protein sequence ID" value="TCL51102.1"/>
    <property type="molecule type" value="Genomic_DNA"/>
</dbReference>